<accession>A0A3B8WN91</accession>
<name>A0A3B8WN91_MARNT</name>
<proteinExistence type="predicted"/>
<evidence type="ECO:0000313" key="2">
    <source>
        <dbReference type="Proteomes" id="UP000261325"/>
    </source>
</evidence>
<comment type="caution">
    <text evidence="1">The sequence shown here is derived from an EMBL/GenBank/DDBJ whole genome shotgun (WGS) entry which is preliminary data.</text>
</comment>
<organism evidence="1 2">
    <name type="scientific">Marinobacter nauticus</name>
    <name type="common">Marinobacter hydrocarbonoclasticus</name>
    <name type="synonym">Marinobacter aquaeolei</name>
    <dbReference type="NCBI Taxonomy" id="2743"/>
    <lineage>
        <taxon>Bacteria</taxon>
        <taxon>Pseudomonadati</taxon>
        <taxon>Pseudomonadota</taxon>
        <taxon>Gammaproteobacteria</taxon>
        <taxon>Pseudomonadales</taxon>
        <taxon>Marinobacteraceae</taxon>
        <taxon>Marinobacter</taxon>
    </lineage>
</organism>
<sequence length="28" mass="3162">DSEIEDLAAFLEWTSKIDDNGWPPNIEG</sequence>
<feature type="non-terminal residue" evidence="1">
    <location>
        <position position="1"/>
    </location>
</feature>
<dbReference type="EMBL" id="DLYI01000219">
    <property type="protein sequence ID" value="HAC29412.1"/>
    <property type="molecule type" value="Genomic_DNA"/>
</dbReference>
<dbReference type="AlphaFoldDB" id="A0A3B8WN91"/>
<dbReference type="Proteomes" id="UP000261325">
    <property type="component" value="Unassembled WGS sequence"/>
</dbReference>
<gene>
    <name evidence="1" type="ORF">DCF82_16620</name>
</gene>
<evidence type="ECO:0000313" key="1">
    <source>
        <dbReference type="EMBL" id="HAC29412.1"/>
    </source>
</evidence>
<reference evidence="1 2" key="1">
    <citation type="journal article" date="2018" name="Nat. Biotechnol.">
        <title>A standardized bacterial taxonomy based on genome phylogeny substantially revises the tree of life.</title>
        <authorList>
            <person name="Parks D.H."/>
            <person name="Chuvochina M."/>
            <person name="Waite D.W."/>
            <person name="Rinke C."/>
            <person name="Skarshewski A."/>
            <person name="Chaumeil P.A."/>
            <person name="Hugenholtz P."/>
        </authorList>
    </citation>
    <scope>NUCLEOTIDE SEQUENCE [LARGE SCALE GENOMIC DNA]</scope>
    <source>
        <strain evidence="1">UBA9049</strain>
    </source>
</reference>
<protein>
    <submittedName>
        <fullName evidence="1">Cytochrome C</fullName>
    </submittedName>
</protein>